<sequence length="263" mass="29608">RDNILLKSTTHQAAKYAYLAASVPKISHKTTLAKNIKWNPPNTHFYKLNTDGAYSDNTAGIRGLIRNSKAEWILGFTGSAPHESSTFAELYELTQGLKMVYENNIRPLEVEVDAKEITILLHTDNIAFPNMINDCMYYCGQLGNPVVRHAYREQNMVADQLAKAGHNFGTEYSPSVFEVVPTFVALSFKKDKESLRGPQSSQDIARQNQSGNMDQIPSFVISCHDDNSNRMTMTTENTRSNLRLCNTTMVCDRESVTPQTYVR</sequence>
<feature type="non-terminal residue" evidence="2">
    <location>
        <position position="1"/>
    </location>
</feature>
<dbReference type="InterPro" id="IPR053151">
    <property type="entry name" value="RNase_H-like"/>
</dbReference>
<dbReference type="SUPFAM" id="SSF53098">
    <property type="entry name" value="Ribonuclease H-like"/>
    <property type="match status" value="1"/>
</dbReference>
<dbReference type="SMR" id="A0A1J6IMT2"/>
<organism evidence="2 3">
    <name type="scientific">Nicotiana attenuata</name>
    <name type="common">Coyote tobacco</name>
    <dbReference type="NCBI Taxonomy" id="49451"/>
    <lineage>
        <taxon>Eukaryota</taxon>
        <taxon>Viridiplantae</taxon>
        <taxon>Streptophyta</taxon>
        <taxon>Embryophyta</taxon>
        <taxon>Tracheophyta</taxon>
        <taxon>Spermatophyta</taxon>
        <taxon>Magnoliopsida</taxon>
        <taxon>eudicotyledons</taxon>
        <taxon>Gunneridae</taxon>
        <taxon>Pentapetalae</taxon>
        <taxon>asterids</taxon>
        <taxon>lamiids</taxon>
        <taxon>Solanales</taxon>
        <taxon>Solanaceae</taxon>
        <taxon>Nicotianoideae</taxon>
        <taxon>Nicotianeae</taxon>
        <taxon>Nicotiana</taxon>
    </lineage>
</organism>
<dbReference type="GO" id="GO:0003676">
    <property type="term" value="F:nucleic acid binding"/>
    <property type="evidence" value="ECO:0007669"/>
    <property type="project" value="InterPro"/>
</dbReference>
<evidence type="ECO:0000313" key="3">
    <source>
        <dbReference type="Proteomes" id="UP000187609"/>
    </source>
</evidence>
<dbReference type="InterPro" id="IPR012337">
    <property type="entry name" value="RNaseH-like_sf"/>
</dbReference>
<dbReference type="Pfam" id="PF13456">
    <property type="entry name" value="RVT_3"/>
    <property type="match status" value="1"/>
</dbReference>
<dbReference type="PANTHER" id="PTHR47723">
    <property type="entry name" value="OS05G0353850 PROTEIN"/>
    <property type="match status" value="1"/>
</dbReference>
<dbReference type="Gramene" id="OIT00171">
    <property type="protein sequence ID" value="OIT00171"/>
    <property type="gene ID" value="A4A49_59994"/>
</dbReference>
<dbReference type="EMBL" id="MJEQ01037189">
    <property type="protein sequence ID" value="OIT00171.1"/>
    <property type="molecule type" value="Genomic_DNA"/>
</dbReference>
<dbReference type="AlphaFoldDB" id="A0A1J6IMT2"/>
<reference evidence="2" key="1">
    <citation type="submission" date="2016-11" db="EMBL/GenBank/DDBJ databases">
        <title>The genome of Nicotiana attenuata.</title>
        <authorList>
            <person name="Xu S."/>
            <person name="Brockmoeller T."/>
            <person name="Gaquerel E."/>
            <person name="Navarro A."/>
            <person name="Kuhl H."/>
            <person name="Gase K."/>
            <person name="Ling Z."/>
            <person name="Zhou W."/>
            <person name="Kreitzer C."/>
            <person name="Stanke M."/>
            <person name="Tang H."/>
            <person name="Lyons E."/>
            <person name="Pandey P."/>
            <person name="Pandey S.P."/>
            <person name="Timmermann B."/>
            <person name="Baldwin I.T."/>
        </authorList>
    </citation>
    <scope>NUCLEOTIDE SEQUENCE [LARGE SCALE GENOMIC DNA]</scope>
    <source>
        <strain evidence="2">UT</strain>
    </source>
</reference>
<dbReference type="CDD" id="cd06222">
    <property type="entry name" value="RNase_H_like"/>
    <property type="match status" value="1"/>
</dbReference>
<feature type="non-terminal residue" evidence="2">
    <location>
        <position position="263"/>
    </location>
</feature>
<evidence type="ECO:0000313" key="2">
    <source>
        <dbReference type="EMBL" id="OIT00171.1"/>
    </source>
</evidence>
<keyword evidence="3" id="KW-1185">Reference proteome</keyword>
<dbReference type="InterPro" id="IPR036397">
    <property type="entry name" value="RNaseH_sf"/>
</dbReference>
<protein>
    <recommendedName>
        <fullName evidence="1">RNase H type-1 domain-containing protein</fullName>
    </recommendedName>
</protein>
<dbReference type="Gene3D" id="3.30.420.10">
    <property type="entry name" value="Ribonuclease H-like superfamily/Ribonuclease H"/>
    <property type="match status" value="1"/>
</dbReference>
<dbReference type="InterPro" id="IPR044730">
    <property type="entry name" value="RNase_H-like_dom_plant"/>
</dbReference>
<proteinExistence type="predicted"/>
<name>A0A1J6IMT2_NICAT</name>
<dbReference type="InterPro" id="IPR002156">
    <property type="entry name" value="RNaseH_domain"/>
</dbReference>
<evidence type="ECO:0000259" key="1">
    <source>
        <dbReference type="Pfam" id="PF13456"/>
    </source>
</evidence>
<accession>A0A1J6IMT2</accession>
<comment type="caution">
    <text evidence="2">The sequence shown here is derived from an EMBL/GenBank/DDBJ whole genome shotgun (WGS) entry which is preliminary data.</text>
</comment>
<gene>
    <name evidence="2" type="ORF">A4A49_59994</name>
</gene>
<feature type="domain" description="RNase H type-1" evidence="1">
    <location>
        <begin position="49"/>
        <end position="164"/>
    </location>
</feature>
<dbReference type="Proteomes" id="UP000187609">
    <property type="component" value="Unassembled WGS sequence"/>
</dbReference>
<dbReference type="GO" id="GO:0004523">
    <property type="term" value="F:RNA-DNA hybrid ribonuclease activity"/>
    <property type="evidence" value="ECO:0007669"/>
    <property type="project" value="InterPro"/>
</dbReference>
<dbReference type="PANTHER" id="PTHR47723:SF23">
    <property type="entry name" value="REVERSE TRANSCRIPTASE-LIKE PROTEIN"/>
    <property type="match status" value="1"/>
</dbReference>